<comment type="caution">
    <text evidence="2">The sequence shown here is derived from an EMBL/GenBank/DDBJ whole genome shotgun (WGS) entry which is preliminary data.</text>
</comment>
<evidence type="ECO:0000313" key="3">
    <source>
        <dbReference type="Proteomes" id="UP000037405"/>
    </source>
</evidence>
<organism evidence="2 3">
    <name type="scientific">Rossellomorea marisflavi</name>
    <dbReference type="NCBI Taxonomy" id="189381"/>
    <lineage>
        <taxon>Bacteria</taxon>
        <taxon>Bacillati</taxon>
        <taxon>Bacillota</taxon>
        <taxon>Bacilli</taxon>
        <taxon>Bacillales</taxon>
        <taxon>Bacillaceae</taxon>
        <taxon>Rossellomorea</taxon>
    </lineage>
</organism>
<sequence length="71" mass="8870">MVMEERWKEEMPEVDWKKYFKLLPPILIFIVLVFLFIPYHQLLFGSLIIIFFWILYYIWVAVDRARKEKSE</sequence>
<feature type="transmembrane region" description="Helical" evidence="1">
    <location>
        <begin position="20"/>
        <end position="37"/>
    </location>
</feature>
<protein>
    <submittedName>
        <fullName evidence="2">Uncharacterized protein</fullName>
    </submittedName>
</protein>
<keyword evidence="1" id="KW-1133">Transmembrane helix</keyword>
<dbReference type="Proteomes" id="UP000037405">
    <property type="component" value="Unassembled WGS sequence"/>
</dbReference>
<feature type="transmembrane region" description="Helical" evidence="1">
    <location>
        <begin position="43"/>
        <end position="62"/>
    </location>
</feature>
<keyword evidence="1" id="KW-0472">Membrane</keyword>
<name>A0A0M0G4A9_9BACI</name>
<keyword evidence="3" id="KW-1185">Reference proteome</keyword>
<proteinExistence type="predicted"/>
<keyword evidence="1" id="KW-0812">Transmembrane</keyword>
<gene>
    <name evidence="2" type="ORF">AF331_11425</name>
</gene>
<accession>A0A0M0G4A9</accession>
<reference evidence="3" key="1">
    <citation type="submission" date="2015-07" db="EMBL/GenBank/DDBJ databases">
        <title>Fjat-14235 jcm11544.</title>
        <authorList>
            <person name="Liu B."/>
            <person name="Wang J."/>
            <person name="Zhu Y."/>
            <person name="Liu G."/>
            <person name="Chen Q."/>
            <person name="Chen Z."/>
            <person name="Lan J."/>
            <person name="Che J."/>
            <person name="Ge C."/>
            <person name="Shi H."/>
            <person name="Pan Z."/>
            <person name="Liu X."/>
        </authorList>
    </citation>
    <scope>NUCLEOTIDE SEQUENCE [LARGE SCALE GENOMIC DNA]</scope>
    <source>
        <strain evidence="3">JCM 11544</strain>
    </source>
</reference>
<evidence type="ECO:0000313" key="2">
    <source>
        <dbReference type="EMBL" id="KON84639.1"/>
    </source>
</evidence>
<dbReference type="PATRIC" id="fig|189381.12.peg.2303"/>
<dbReference type="EMBL" id="LGUE01000004">
    <property type="protein sequence ID" value="KON84639.1"/>
    <property type="molecule type" value="Genomic_DNA"/>
</dbReference>
<evidence type="ECO:0000256" key="1">
    <source>
        <dbReference type="SAM" id="Phobius"/>
    </source>
</evidence>
<dbReference type="AlphaFoldDB" id="A0A0M0G4A9"/>